<dbReference type="PANTHER" id="PTHR11795">
    <property type="entry name" value="BRANCHED-CHAIN AMINO ACID TRANSPORT SYSTEM PERMEASE PROTEIN LIVH"/>
    <property type="match status" value="1"/>
</dbReference>
<reference evidence="10" key="1">
    <citation type="submission" date="2021-03" db="EMBL/GenBank/DDBJ databases">
        <title>Agromyces archimandritus sp. nov., isolated from the cockroach Archimandrita tessellata.</title>
        <authorList>
            <person name="Guzman J."/>
            <person name="Ortuzar M."/>
            <person name="Poehlein A."/>
            <person name="Daniel R."/>
            <person name="Trujillo M."/>
            <person name="Vilcinskas A."/>
        </authorList>
    </citation>
    <scope>NUCLEOTIDE SEQUENCE</scope>
    <source>
        <strain evidence="10">G127AT</strain>
    </source>
</reference>
<evidence type="ECO:0000313" key="10">
    <source>
        <dbReference type="EMBL" id="QTX05445.1"/>
    </source>
</evidence>
<feature type="transmembrane region" description="Helical" evidence="9">
    <location>
        <begin position="404"/>
        <end position="433"/>
    </location>
</feature>
<dbReference type="GO" id="GO:0006865">
    <property type="term" value="P:amino acid transport"/>
    <property type="evidence" value="ECO:0007669"/>
    <property type="project" value="UniProtKB-KW"/>
</dbReference>
<name>A0A975FN15_9MICO</name>
<keyword evidence="11" id="KW-1185">Reference proteome</keyword>
<keyword evidence="5" id="KW-0029">Amino-acid transport</keyword>
<dbReference type="PANTHER" id="PTHR11795:SF449">
    <property type="entry name" value="BRANCHED-CHAIN AMINO ACID TRANSPORT PERMEASE PROTEIN LIVH-RELATED"/>
    <property type="match status" value="1"/>
</dbReference>
<gene>
    <name evidence="10" type="ORF">G127AT_04300</name>
</gene>
<keyword evidence="6 9" id="KW-1133">Transmembrane helix</keyword>
<dbReference type="AlphaFoldDB" id="A0A975FN15"/>
<comment type="subcellular location">
    <subcellularLocation>
        <location evidence="1">Cell membrane</location>
        <topology evidence="1">Multi-pass membrane protein</topology>
    </subcellularLocation>
</comment>
<evidence type="ECO:0000256" key="4">
    <source>
        <dbReference type="ARBA" id="ARBA00022692"/>
    </source>
</evidence>
<dbReference type="CDD" id="cd06582">
    <property type="entry name" value="TM_PBP1_LivH_like"/>
    <property type="match status" value="1"/>
</dbReference>
<feature type="transmembrane region" description="Helical" evidence="9">
    <location>
        <begin position="373"/>
        <end position="392"/>
    </location>
</feature>
<evidence type="ECO:0000256" key="2">
    <source>
        <dbReference type="ARBA" id="ARBA00022448"/>
    </source>
</evidence>
<feature type="transmembrane region" description="Helical" evidence="9">
    <location>
        <begin position="445"/>
        <end position="461"/>
    </location>
</feature>
<feature type="transmembrane region" description="Helical" evidence="9">
    <location>
        <begin position="271"/>
        <end position="292"/>
    </location>
</feature>
<accession>A0A975FN15</accession>
<feature type="transmembrane region" description="Helical" evidence="9">
    <location>
        <begin position="194"/>
        <end position="218"/>
    </location>
</feature>
<evidence type="ECO:0000313" key="11">
    <source>
        <dbReference type="Proteomes" id="UP000671914"/>
    </source>
</evidence>
<feature type="transmembrane region" description="Helical" evidence="9">
    <location>
        <begin position="319"/>
        <end position="341"/>
    </location>
</feature>
<evidence type="ECO:0000256" key="6">
    <source>
        <dbReference type="ARBA" id="ARBA00022989"/>
    </source>
</evidence>
<dbReference type="KEGG" id="aarc:G127AT_04300"/>
<evidence type="ECO:0000256" key="1">
    <source>
        <dbReference type="ARBA" id="ARBA00004651"/>
    </source>
</evidence>
<sequence length="473" mass="50320">MGHNRHVLSTPKSIGKLRNPNVPRAVRLPLGGAVEPTQAVTRRSPARWLILLGALLAALTLSGIAASPAVADDGSTASGSEEYDYHFSGIVKLDDKPLEGVAITIDGGGFKETVDTDVEGRWKIGVPEKAKYTLTVDESTLPKGIIVEGDSASQEVEFGLTQTKVVNLFLGEGVRETTSFADQFVERIFNGLNFGLLLALAAIGVSLIFGTTGLTNFAHAEMVTFGAIMALVFGVILNLPLWLAILVALILSGVFGWAMDAGLWRPLRRKGLGLIPLMIVSIGLSLALRYVFQFFIGGKTYQLPGAGAAKIELFGPIKLSVIDMVSMGTSIVVLIAVAIWLTRTRIGKATRAISDNPALAAASGIDVDRVIRIVWILAAVLAGLAGILWAYFRPGVKWDMGMHILLLIFAAVILGGLGTAFGALVGAIIVGLLVEISTLWLPPDIKYVGALVVLIVILMFRPQGILGRRERLG</sequence>
<dbReference type="EMBL" id="CP071696">
    <property type="protein sequence ID" value="QTX05445.1"/>
    <property type="molecule type" value="Genomic_DNA"/>
</dbReference>
<evidence type="ECO:0000256" key="3">
    <source>
        <dbReference type="ARBA" id="ARBA00022475"/>
    </source>
</evidence>
<evidence type="ECO:0000256" key="9">
    <source>
        <dbReference type="SAM" id="Phobius"/>
    </source>
</evidence>
<dbReference type="InterPro" id="IPR052157">
    <property type="entry name" value="BCAA_transport_permease"/>
</dbReference>
<dbReference type="Proteomes" id="UP000671914">
    <property type="component" value="Chromosome"/>
</dbReference>
<dbReference type="Pfam" id="PF02653">
    <property type="entry name" value="BPD_transp_2"/>
    <property type="match status" value="1"/>
</dbReference>
<evidence type="ECO:0000256" key="8">
    <source>
        <dbReference type="ARBA" id="ARBA00037998"/>
    </source>
</evidence>
<dbReference type="GO" id="GO:0022857">
    <property type="term" value="F:transmembrane transporter activity"/>
    <property type="evidence" value="ECO:0007669"/>
    <property type="project" value="InterPro"/>
</dbReference>
<feature type="transmembrane region" description="Helical" evidence="9">
    <location>
        <begin position="230"/>
        <end position="259"/>
    </location>
</feature>
<keyword evidence="4 9" id="KW-0812">Transmembrane</keyword>
<keyword evidence="7 9" id="KW-0472">Membrane</keyword>
<protein>
    <submittedName>
        <fullName evidence="10">Branched-chain amino acid ABC transporter permease</fullName>
    </submittedName>
</protein>
<keyword evidence="3" id="KW-1003">Cell membrane</keyword>
<keyword evidence="2" id="KW-0813">Transport</keyword>
<feature type="transmembrane region" description="Helical" evidence="9">
    <location>
        <begin position="48"/>
        <end position="71"/>
    </location>
</feature>
<organism evidence="10 11">
    <name type="scientific">Agromyces archimandritae</name>
    <dbReference type="NCBI Taxonomy" id="2781962"/>
    <lineage>
        <taxon>Bacteria</taxon>
        <taxon>Bacillati</taxon>
        <taxon>Actinomycetota</taxon>
        <taxon>Actinomycetes</taxon>
        <taxon>Micrococcales</taxon>
        <taxon>Microbacteriaceae</taxon>
        <taxon>Agromyces</taxon>
    </lineage>
</organism>
<comment type="similarity">
    <text evidence="8">Belongs to the binding-protein-dependent transport system permease family. LivHM subfamily.</text>
</comment>
<evidence type="ECO:0000256" key="5">
    <source>
        <dbReference type="ARBA" id="ARBA00022970"/>
    </source>
</evidence>
<evidence type="ECO:0000256" key="7">
    <source>
        <dbReference type="ARBA" id="ARBA00023136"/>
    </source>
</evidence>
<proteinExistence type="inferred from homology"/>
<dbReference type="InterPro" id="IPR001851">
    <property type="entry name" value="ABC_transp_permease"/>
</dbReference>
<dbReference type="GO" id="GO:0005886">
    <property type="term" value="C:plasma membrane"/>
    <property type="evidence" value="ECO:0007669"/>
    <property type="project" value="UniProtKB-SubCell"/>
</dbReference>